<evidence type="ECO:0000313" key="3">
    <source>
        <dbReference type="Proteomes" id="UP000838686"/>
    </source>
</evidence>
<feature type="transmembrane region" description="Helical" evidence="1">
    <location>
        <begin position="12"/>
        <end position="33"/>
    </location>
</feature>
<reference evidence="2" key="1">
    <citation type="submission" date="2022-01" db="EMBL/GenBank/DDBJ databases">
        <authorList>
            <person name="Criscuolo A."/>
        </authorList>
    </citation>
    <scope>NUCLEOTIDE SEQUENCE</scope>
    <source>
        <strain evidence="2">CIP111893</strain>
    </source>
</reference>
<feature type="transmembrane region" description="Helical" evidence="1">
    <location>
        <begin position="141"/>
        <end position="161"/>
    </location>
</feature>
<accession>A0ABM9C6Q1</accession>
<proteinExistence type="predicted"/>
<gene>
    <name evidence="2" type="ORF">PAECIP111893_01974</name>
</gene>
<feature type="transmembrane region" description="Helical" evidence="1">
    <location>
        <begin position="192"/>
        <end position="213"/>
    </location>
</feature>
<sequence length="431" mass="50455">MTEIIRRSLLVLLRGTIELVLYLPIFIWFHVLLLPAGSGWLWLAPMLIAYPAGYWLNRKLSFHHFAMVLLFSIIPAALYGMLVYGLSYIGIMTIIATTIGMYRGQMMALFAWSERFLPWQYGVGLFTYFAVSLLFGHKPLFQPYFLPLLVFGLVSIVLTLYTTNKSYVNAESLTGEMAPKVEKVVKRQNRMFVLIVIAVAVLIVFTYQLQWIFTELWQVIAAWLNSWEFEKYESGEALVPDIPVSPPSEETVSSARDYDIFNYIMYFIFMLIRVLIIGGILVFIIYIRHLPNLIRYLLKLWKQLIQREQVTVEEGYVDEIEDIQKPKRIWAFLSGRNKEHRLKWTNLQDNESRIRFLYRQWLAIGAKRGFIFKPHFTPQENGAELITHCNEIEAVWAHALLDQYSDVRYGEKKAQEDKLQHLIDTQSKNKR</sequence>
<keyword evidence="1" id="KW-1133">Transmembrane helix</keyword>
<comment type="caution">
    <text evidence="2">The sequence shown here is derived from an EMBL/GenBank/DDBJ whole genome shotgun (WGS) entry which is preliminary data.</text>
</comment>
<protein>
    <recommendedName>
        <fullName evidence="4">DUF4129 domain-containing protein</fullName>
    </recommendedName>
</protein>
<keyword evidence="3" id="KW-1185">Reference proteome</keyword>
<dbReference type="EMBL" id="CAKMMF010000009">
    <property type="protein sequence ID" value="CAH1203464.1"/>
    <property type="molecule type" value="Genomic_DNA"/>
</dbReference>
<keyword evidence="1" id="KW-0812">Transmembrane</keyword>
<name>A0ABM9C6Q1_9BACL</name>
<dbReference type="RefSeq" id="WP_236340826.1">
    <property type="nucleotide sequence ID" value="NZ_CAKMMF010000009.1"/>
</dbReference>
<feature type="transmembrane region" description="Helical" evidence="1">
    <location>
        <begin position="263"/>
        <end position="287"/>
    </location>
</feature>
<organism evidence="2 3">
    <name type="scientific">Paenibacillus plantiphilus</name>
    <dbReference type="NCBI Taxonomy" id="2905650"/>
    <lineage>
        <taxon>Bacteria</taxon>
        <taxon>Bacillati</taxon>
        <taxon>Bacillota</taxon>
        <taxon>Bacilli</taxon>
        <taxon>Bacillales</taxon>
        <taxon>Paenibacillaceae</taxon>
        <taxon>Paenibacillus</taxon>
    </lineage>
</organism>
<evidence type="ECO:0008006" key="4">
    <source>
        <dbReference type="Google" id="ProtNLM"/>
    </source>
</evidence>
<keyword evidence="1" id="KW-0472">Membrane</keyword>
<dbReference type="Proteomes" id="UP000838686">
    <property type="component" value="Unassembled WGS sequence"/>
</dbReference>
<evidence type="ECO:0000256" key="1">
    <source>
        <dbReference type="SAM" id="Phobius"/>
    </source>
</evidence>
<evidence type="ECO:0000313" key="2">
    <source>
        <dbReference type="EMBL" id="CAH1203464.1"/>
    </source>
</evidence>
<feature type="transmembrane region" description="Helical" evidence="1">
    <location>
        <begin position="116"/>
        <end position="135"/>
    </location>
</feature>